<name>A0A429G1Q1_9CREN</name>
<accession>A0A429G1Q1</accession>
<dbReference type="Proteomes" id="UP000278149">
    <property type="component" value="Unassembled WGS sequence"/>
</dbReference>
<sequence>MKGAGIESALHLYCLFSDFVELQVKAGYEMPFHINSYREPEYMKEMYINFGGRSTLGGEVVQTGSL</sequence>
<evidence type="ECO:0000313" key="1">
    <source>
        <dbReference type="EMBL" id="RSN67733.1"/>
    </source>
</evidence>
<dbReference type="AlphaFoldDB" id="A0A429G1Q1"/>
<organism evidence="1 2">
    <name type="scientific">Candidatus Korarchaeum cryptofilum</name>
    <dbReference type="NCBI Taxonomy" id="498846"/>
    <lineage>
        <taxon>Archaea</taxon>
        <taxon>Thermoproteota</taxon>
        <taxon>Candidatus Korarchaeia</taxon>
        <taxon>Candidatus Korarchaeales</taxon>
        <taxon>Candidatus Korarchaeaceae</taxon>
        <taxon>Candidatus Korarchaeum</taxon>
    </lineage>
</organism>
<comment type="caution">
    <text evidence="1">The sequence shown here is derived from an EMBL/GenBank/DDBJ whole genome shotgun (WGS) entry which is preliminary data.</text>
</comment>
<gene>
    <name evidence="1" type="ORF">D9Q81_08030</name>
</gene>
<reference evidence="1 2" key="1">
    <citation type="submission" date="2018-10" db="EMBL/GenBank/DDBJ databases">
        <title>Co-occurring genomic capacity for anaerobic methane metabolism and dissimilatory sulfite reduction discovered in the Korarchaeota.</title>
        <authorList>
            <person name="Mckay L.J."/>
            <person name="Dlakic M."/>
            <person name="Fields M.W."/>
            <person name="Delmont T.O."/>
            <person name="Eren A.M."/>
            <person name="Jay Z.J."/>
            <person name="Klingelsmith K.B."/>
            <person name="Rusch D.B."/>
            <person name="Inskeep W.P."/>
        </authorList>
    </citation>
    <scope>NUCLEOTIDE SEQUENCE [LARGE SCALE GENOMIC DNA]</scope>
    <source>
        <strain evidence="1 2">WS</strain>
    </source>
</reference>
<dbReference type="EMBL" id="RCOR01000042">
    <property type="protein sequence ID" value="RSN67733.1"/>
    <property type="molecule type" value="Genomic_DNA"/>
</dbReference>
<evidence type="ECO:0000313" key="2">
    <source>
        <dbReference type="Proteomes" id="UP000278149"/>
    </source>
</evidence>
<proteinExistence type="predicted"/>
<protein>
    <submittedName>
        <fullName evidence="1">Uncharacterized protein</fullName>
    </submittedName>
</protein>